<comment type="caution">
    <text evidence="2">The sequence shown here is derived from an EMBL/GenBank/DDBJ whole genome shotgun (WGS) entry which is preliminary data.</text>
</comment>
<feature type="domain" description="Winged helix-turn helix" evidence="1">
    <location>
        <begin position="108"/>
        <end position="148"/>
    </location>
</feature>
<protein>
    <recommendedName>
        <fullName evidence="1">Winged helix-turn helix domain-containing protein</fullName>
    </recommendedName>
</protein>
<dbReference type="OrthoDB" id="73794at2157"/>
<dbReference type="InterPro" id="IPR025959">
    <property type="entry name" value="Winged_HTH_dom"/>
</dbReference>
<dbReference type="Proteomes" id="UP000077428">
    <property type="component" value="Unassembled WGS sequence"/>
</dbReference>
<dbReference type="STRING" id="66851.MBORA_12450"/>
<dbReference type="EMBL" id="LWMU01000071">
    <property type="protein sequence ID" value="KZX12330.1"/>
    <property type="molecule type" value="Genomic_DNA"/>
</dbReference>
<proteinExistence type="predicted"/>
<keyword evidence="3" id="KW-1185">Reference proteome</keyword>
<gene>
    <name evidence="2" type="ORF">MBORA_12450</name>
</gene>
<evidence type="ECO:0000313" key="2">
    <source>
        <dbReference type="EMBL" id="KZX12330.1"/>
    </source>
</evidence>
<sequence length="160" mass="18396">MSGKSKINLFNKMSKEELNNEMSQYVAFYRYYQRLIAIKFITEGHTIQDAANLLNISYPTVHRWAKSCEMGGLDGLKPSFGGGRPSKLSYEQQVELDNIIENTPNLSMKNVQQIVKEKFNVEYSLKQIGVIVRKLGYNYSKAYPIFTKTPKDAKKQLKKT</sequence>
<dbReference type="AlphaFoldDB" id="A0A162FMN9"/>
<dbReference type="SUPFAM" id="SSF46689">
    <property type="entry name" value="Homeodomain-like"/>
    <property type="match status" value="1"/>
</dbReference>
<dbReference type="Pfam" id="PF13592">
    <property type="entry name" value="HTH_33"/>
    <property type="match status" value="1"/>
</dbReference>
<dbReference type="InterPro" id="IPR009057">
    <property type="entry name" value="Homeodomain-like_sf"/>
</dbReference>
<accession>A0A162FMN9</accession>
<evidence type="ECO:0000313" key="3">
    <source>
        <dbReference type="Proteomes" id="UP000077428"/>
    </source>
</evidence>
<evidence type="ECO:0000259" key="1">
    <source>
        <dbReference type="Pfam" id="PF13592"/>
    </source>
</evidence>
<organism evidence="2 3">
    <name type="scientific">Methanobrevibacter oralis</name>
    <dbReference type="NCBI Taxonomy" id="66851"/>
    <lineage>
        <taxon>Archaea</taxon>
        <taxon>Methanobacteriati</taxon>
        <taxon>Methanobacteriota</taxon>
        <taxon>Methanomada group</taxon>
        <taxon>Methanobacteria</taxon>
        <taxon>Methanobacteriales</taxon>
        <taxon>Methanobacteriaceae</taxon>
        <taxon>Methanobrevibacter</taxon>
    </lineage>
</organism>
<reference evidence="3" key="1">
    <citation type="journal article" date="2016" name="Genome Announc.">
        <title>Draft Genome Sequences of Methanobrevibacter curvatus DSM11111, Methanobrevibacter cuticularis DSM11139, Methanobrevibacter filiformis DSM11501, and Methanobrevibacter oralis DSM7256.</title>
        <authorList>
            <person name="Poehlein A."/>
            <person name="Seedorf H."/>
        </authorList>
    </citation>
    <scope>NUCLEOTIDE SEQUENCE [LARGE SCALE GENOMIC DNA]</scope>
    <source>
        <strain evidence="3">DSM 7256 / JCM 30027 / ZR</strain>
    </source>
</reference>
<name>A0A162FMN9_METOA</name>
<dbReference type="PATRIC" id="fig|66851.6.peg.1350"/>
<dbReference type="Pfam" id="PF13551">
    <property type="entry name" value="HTH_29"/>
    <property type="match status" value="1"/>
</dbReference>